<protein>
    <submittedName>
        <fullName evidence="2">Uncharacterized protein</fullName>
    </submittedName>
</protein>
<evidence type="ECO:0000313" key="1">
    <source>
        <dbReference type="Proteomes" id="UP000095281"/>
    </source>
</evidence>
<dbReference type="Gene3D" id="1.20.120.330">
    <property type="entry name" value="Nucleotidyltransferases domain 2"/>
    <property type="match status" value="1"/>
</dbReference>
<sequence length="272" mass="31900">MSADSPDKKKFKESDVSIDKEVAEQLAKLRKEELEKFNAFLESLSDHDRRVFMGEILFDKDRFLSDFTNFLDSKFKRLQLGCRKVTLARKDYTPENLLLDAKNHLRASPADTRQGAEKAWLSFVCATKDIFADVGVEFNSHRAVDYLSLFAIMCNKKTKPIDASDLRKAFHSAERAHKFHYEGARISDVEACIKDVEAFINEYKSFDRASIKIEFERFVIKDENKKEKTKFADEFLQNFVNKRDTLEIEEYERETEVFIGETLYKNIKYRVY</sequence>
<reference evidence="2" key="1">
    <citation type="submission" date="2016-11" db="UniProtKB">
        <authorList>
            <consortium name="WormBaseParasite"/>
        </authorList>
    </citation>
    <scope>IDENTIFICATION</scope>
</reference>
<dbReference type="Proteomes" id="UP000095281">
    <property type="component" value="Unplaced"/>
</dbReference>
<keyword evidence="1" id="KW-1185">Reference proteome</keyword>
<accession>A0A1I8C1S7</accession>
<organism evidence="1 2">
    <name type="scientific">Meloidogyne hapla</name>
    <name type="common">Root-knot nematode worm</name>
    <dbReference type="NCBI Taxonomy" id="6305"/>
    <lineage>
        <taxon>Eukaryota</taxon>
        <taxon>Metazoa</taxon>
        <taxon>Ecdysozoa</taxon>
        <taxon>Nematoda</taxon>
        <taxon>Chromadorea</taxon>
        <taxon>Rhabditida</taxon>
        <taxon>Tylenchina</taxon>
        <taxon>Tylenchomorpha</taxon>
        <taxon>Tylenchoidea</taxon>
        <taxon>Meloidogynidae</taxon>
        <taxon>Meloidogyninae</taxon>
        <taxon>Meloidogyne</taxon>
    </lineage>
</organism>
<evidence type="ECO:0000313" key="2">
    <source>
        <dbReference type="WBParaSite" id="MhA1_Contig949.frz3.gene19"/>
    </source>
</evidence>
<dbReference type="AlphaFoldDB" id="A0A1I8C1S7"/>
<proteinExistence type="predicted"/>
<name>A0A1I8C1S7_MELHA</name>
<dbReference type="WBParaSite" id="MhA1_Contig949.frz3.gene19">
    <property type="protein sequence ID" value="MhA1_Contig949.frz3.gene19"/>
    <property type="gene ID" value="MhA1_Contig949.frz3.gene19"/>
</dbReference>